<evidence type="ECO:0000313" key="5">
    <source>
        <dbReference type="Proteomes" id="UP000192575"/>
    </source>
</evidence>
<feature type="compositionally biased region" description="Low complexity" evidence="2">
    <location>
        <begin position="245"/>
        <end position="254"/>
    </location>
</feature>
<feature type="coiled-coil region" evidence="1">
    <location>
        <begin position="512"/>
        <end position="620"/>
    </location>
</feature>
<dbReference type="Proteomes" id="UP000192575">
    <property type="component" value="Unassembled WGS sequence"/>
</dbReference>
<dbReference type="AlphaFoldDB" id="A0A1V9RBW8"/>
<feature type="region of interest" description="Disordered" evidence="2">
    <location>
        <begin position="434"/>
        <end position="462"/>
    </location>
</feature>
<feature type="compositionally biased region" description="Polar residues" evidence="2">
    <location>
        <begin position="281"/>
        <end position="295"/>
    </location>
</feature>
<reference evidence="4 5" key="1">
    <citation type="submission" date="2017-03" db="EMBL/GenBank/DDBJ databases">
        <title>Phylogenomics and comparative genomics of Lactobacillus salivarius, a mammalian gut commensal.</title>
        <authorList>
            <person name="Harris H.M."/>
        </authorList>
    </citation>
    <scope>NUCLEOTIDE SEQUENCE [LARGE SCALE GENOMIC DNA]</scope>
    <source>
        <strain evidence="4 5">JCM 1047</strain>
    </source>
</reference>
<feature type="region of interest" description="Disordered" evidence="2">
    <location>
        <begin position="234"/>
        <end position="295"/>
    </location>
</feature>
<keyword evidence="3" id="KW-0812">Transmembrane</keyword>
<evidence type="ECO:0000256" key="3">
    <source>
        <dbReference type="SAM" id="Phobius"/>
    </source>
</evidence>
<accession>A0A1V9RBW8</accession>
<feature type="region of interest" description="Disordered" evidence="2">
    <location>
        <begin position="707"/>
        <end position="765"/>
    </location>
</feature>
<dbReference type="EMBL" id="NBEF01000017">
    <property type="protein sequence ID" value="OQQ90509.1"/>
    <property type="molecule type" value="Genomic_DNA"/>
</dbReference>
<feature type="compositionally biased region" description="Basic and acidic residues" evidence="2">
    <location>
        <begin position="640"/>
        <end position="652"/>
    </location>
</feature>
<feature type="transmembrane region" description="Helical" evidence="3">
    <location>
        <begin position="661"/>
        <end position="681"/>
    </location>
</feature>
<keyword evidence="3" id="KW-0472">Membrane</keyword>
<feature type="compositionally biased region" description="Low complexity" evidence="2">
    <location>
        <begin position="743"/>
        <end position="765"/>
    </location>
</feature>
<keyword evidence="1" id="KW-0175">Coiled coil</keyword>
<gene>
    <name evidence="4" type="ORF">B6U56_04285</name>
</gene>
<keyword evidence="3" id="KW-1133">Transmembrane helix</keyword>
<evidence type="ECO:0000256" key="2">
    <source>
        <dbReference type="SAM" id="MobiDB-lite"/>
    </source>
</evidence>
<proteinExistence type="predicted"/>
<evidence type="ECO:0000313" key="4">
    <source>
        <dbReference type="EMBL" id="OQQ90509.1"/>
    </source>
</evidence>
<name>A0A1V9RBW8_9LACO</name>
<feature type="compositionally biased region" description="Basic and acidic residues" evidence="2">
    <location>
        <begin position="714"/>
        <end position="742"/>
    </location>
</feature>
<feature type="region of interest" description="Disordered" evidence="2">
    <location>
        <begin position="633"/>
        <end position="652"/>
    </location>
</feature>
<comment type="caution">
    <text evidence="4">The sequence shown here is derived from an EMBL/GenBank/DDBJ whole genome shotgun (WGS) entry which is preliminary data.</text>
</comment>
<organism evidence="4 5">
    <name type="scientific">Ligilactobacillus salivarius</name>
    <dbReference type="NCBI Taxonomy" id="1624"/>
    <lineage>
        <taxon>Bacteria</taxon>
        <taxon>Bacillati</taxon>
        <taxon>Bacillota</taxon>
        <taxon>Bacilli</taxon>
        <taxon>Lactobacillales</taxon>
        <taxon>Lactobacillaceae</taxon>
        <taxon>Ligilactobacillus</taxon>
    </lineage>
</organism>
<protein>
    <submittedName>
        <fullName evidence="4">Uncharacterized protein</fullName>
    </submittedName>
</protein>
<sequence length="765" mass="89033">MFKGNVLKQIKDSDFLKITWDSKDKKLIKNAVKDLNTALNEQTNSRTVTKISSNFPEYLTFSQAERLFREIIRKTEDNQEIVKITKVEVMHQEEGQKPSSEQEATAENVILDSNFKMILVPLIEAVFTNQDEKFAAASYEDKYRYFAESLYQSYAESTGVSVDYLPILPSEEDVDLALNTNQELRLNFNYDTSNIEEAENTTDEVGNDETIADPEVDDSVAAKVSAMDAFNNESSEEYDSLNDFSDSNQDNYLNDDYDYQKEDSDNDYQSSQENDEYSDYNDYQNSTQESNFNQNQRLVRFPDDTGMVLQGNQAQVIKPQETTVNNLSQIDLTGQKVITDFPLFEVKDFPKSSYAPYEKEYVDWKLNEAKKEFNSQLLRRSEVTKEYSLESIRQELKEFESVEIAKINEEIKVLDNRASLKDLITNETRQAELEERQHADQQLEKEEKSAIDDEERRHEKKLNEIKSDFERKRHESKFKTRQKYLQEAQRRLQEEYLETTAYLERLLQDKLMDLEKAKLARQEDLIAETKEASRQIGQSLYDQKKAKIEKLIKVLRKEHDTARREYLIKKAEDLAQQEREDTIKTNAQLRGRINELEKQKNEVQNNRIDMENKLLEEKRKAINDHADLYVKLQNSQTSQAKHEEKVETSKETKESFNWGKAALYSLIASLLFVTIGGVFYYQHRQNQIQANRVQALIESQKQTRSELQAQKSSVKAEKQKAQSDSKKKSESQSKQKIEDLEKQLSSLKAQSSSTQESSAQSSESK</sequence>
<evidence type="ECO:0000256" key="1">
    <source>
        <dbReference type="SAM" id="Coils"/>
    </source>
</evidence>
<dbReference type="RefSeq" id="WP_081534269.1">
    <property type="nucleotide sequence ID" value="NZ_NBEF01000017.1"/>
</dbReference>